<gene>
    <name evidence="5" type="ORF">CLOSTMETH_00252</name>
</gene>
<dbReference type="PANTHER" id="PTHR44145:SF3">
    <property type="entry name" value="DNAJ HOMOLOG SUBFAMILY A MEMBER 3, MITOCHONDRIAL"/>
    <property type="match status" value="1"/>
</dbReference>
<dbReference type="Proteomes" id="UP000003340">
    <property type="component" value="Unassembled WGS sequence"/>
</dbReference>
<dbReference type="CDD" id="cd06257">
    <property type="entry name" value="DnaJ"/>
    <property type="match status" value="1"/>
</dbReference>
<evidence type="ECO:0000256" key="1">
    <source>
        <dbReference type="ARBA" id="ARBA00022705"/>
    </source>
</evidence>
<keyword evidence="3" id="KW-0802">TPR repeat</keyword>
<keyword evidence="6" id="KW-1185">Reference proteome</keyword>
<name>C0E8V7_9FIRM</name>
<evidence type="ECO:0000256" key="3">
    <source>
        <dbReference type="PROSITE-ProRule" id="PRU00339"/>
    </source>
</evidence>
<dbReference type="Pfam" id="PF00226">
    <property type="entry name" value="DnaJ"/>
    <property type="match status" value="1"/>
</dbReference>
<keyword evidence="1" id="KW-0235">DNA replication</keyword>
<feature type="repeat" description="TPR" evidence="3">
    <location>
        <begin position="132"/>
        <end position="165"/>
    </location>
</feature>
<dbReference type="PROSITE" id="PS50076">
    <property type="entry name" value="DNAJ_2"/>
    <property type="match status" value="1"/>
</dbReference>
<dbReference type="InterPro" id="IPR011990">
    <property type="entry name" value="TPR-like_helical_dom_sf"/>
</dbReference>
<dbReference type="AlphaFoldDB" id="C0E8V7"/>
<proteinExistence type="predicted"/>
<keyword evidence="2" id="KW-0143">Chaperone</keyword>
<protein>
    <submittedName>
        <fullName evidence="5">DnaJ domain protein</fullName>
    </submittedName>
</protein>
<reference evidence="5 6" key="1">
    <citation type="submission" date="2009-01" db="EMBL/GenBank/DDBJ databases">
        <authorList>
            <person name="Fulton L."/>
            <person name="Clifton S."/>
            <person name="Fulton B."/>
            <person name="Xu J."/>
            <person name="Minx P."/>
            <person name="Pepin K.H."/>
            <person name="Johnson M."/>
            <person name="Bhonagiri V."/>
            <person name="Nash W.E."/>
            <person name="Mardis E.R."/>
            <person name="Wilson R.K."/>
        </authorList>
    </citation>
    <scope>NUCLEOTIDE SEQUENCE [LARGE SCALE GENOMIC DNA]</scope>
    <source>
        <strain evidence="5 6">DSM 5476</strain>
    </source>
</reference>
<dbReference type="PANTHER" id="PTHR44145">
    <property type="entry name" value="DNAJ HOMOLOG SUBFAMILY A MEMBER 3, MITOCHONDRIAL"/>
    <property type="match status" value="1"/>
</dbReference>
<dbReference type="HOGENOM" id="CLU_083841_1_0_9"/>
<dbReference type="InterPro" id="IPR001623">
    <property type="entry name" value="DnaJ_domain"/>
</dbReference>
<dbReference type="Gene3D" id="1.10.287.110">
    <property type="entry name" value="DnaJ domain"/>
    <property type="match status" value="1"/>
</dbReference>
<dbReference type="GO" id="GO:0006260">
    <property type="term" value="P:DNA replication"/>
    <property type="evidence" value="ECO:0007669"/>
    <property type="project" value="UniProtKB-KW"/>
</dbReference>
<evidence type="ECO:0000259" key="4">
    <source>
        <dbReference type="PROSITE" id="PS50076"/>
    </source>
</evidence>
<feature type="domain" description="J" evidence="4">
    <location>
        <begin position="3"/>
        <end position="85"/>
    </location>
</feature>
<evidence type="ECO:0000313" key="6">
    <source>
        <dbReference type="Proteomes" id="UP000003340"/>
    </source>
</evidence>
<evidence type="ECO:0000313" key="5">
    <source>
        <dbReference type="EMBL" id="EEG32101.1"/>
    </source>
</evidence>
<comment type="caution">
    <text evidence="5">The sequence shown here is derived from an EMBL/GenBank/DDBJ whole genome shotgun (WGS) entry which is preliminary data.</text>
</comment>
<dbReference type="InterPro" id="IPR036869">
    <property type="entry name" value="J_dom_sf"/>
</dbReference>
<dbReference type="SUPFAM" id="SSF48452">
    <property type="entry name" value="TPR-like"/>
    <property type="match status" value="1"/>
</dbReference>
<dbReference type="Gene3D" id="1.25.40.10">
    <property type="entry name" value="Tetratricopeptide repeat domain"/>
    <property type="match status" value="1"/>
</dbReference>
<dbReference type="InterPro" id="IPR019734">
    <property type="entry name" value="TPR_rpt"/>
</dbReference>
<dbReference type="PRINTS" id="PR00625">
    <property type="entry name" value="JDOMAIN"/>
</dbReference>
<accession>C0E8V7</accession>
<dbReference type="STRING" id="537013.CLOSTMETH_00252"/>
<reference evidence="5 6" key="2">
    <citation type="submission" date="2009-02" db="EMBL/GenBank/DDBJ databases">
        <title>Draft genome sequence of Clostridium methylpentosum (DSM 5476).</title>
        <authorList>
            <person name="Sudarsanam P."/>
            <person name="Ley R."/>
            <person name="Guruge J."/>
            <person name="Turnbaugh P.J."/>
            <person name="Mahowald M."/>
            <person name="Liep D."/>
            <person name="Gordon J."/>
        </authorList>
    </citation>
    <scope>NUCLEOTIDE SEQUENCE [LARGE SCALE GENOMIC DNA]</scope>
    <source>
        <strain evidence="5 6">DSM 5476</strain>
    </source>
</reference>
<dbReference type="EMBL" id="ACEC01000010">
    <property type="protein sequence ID" value="EEG32101.1"/>
    <property type="molecule type" value="Genomic_DNA"/>
</dbReference>
<organism evidence="5 6">
    <name type="scientific">[Clostridium] methylpentosum DSM 5476</name>
    <dbReference type="NCBI Taxonomy" id="537013"/>
    <lineage>
        <taxon>Bacteria</taxon>
        <taxon>Bacillati</taxon>
        <taxon>Bacillota</taxon>
        <taxon>Clostridia</taxon>
        <taxon>Eubacteriales</taxon>
        <taxon>Oscillospiraceae</taxon>
        <taxon>Oscillospiraceae incertae sedis</taxon>
    </lineage>
</organism>
<evidence type="ECO:0000256" key="2">
    <source>
        <dbReference type="ARBA" id="ARBA00023186"/>
    </source>
</evidence>
<sequence length="229" mass="25833">MTDPYQILGIDKQATDEQVKEAYLNMQKKYHPDNYEDSPLKEFAAEKMKEVTQAFDTIMNDRRRVQAQRASGPSVQADATYQQYRDGNNYQQVYTNGTGSSNFSDIRRMIQNNRLVEAEELLDGIHQNARDAEWYFLKGTIFFSRGWVDEATNYFSTANRMNPNNAEYKAALNRVMFQRQGNFGASPNGQYRTGQHTSVGGCSACDMCTGLLCADCCCECAGGDLISCC</sequence>
<dbReference type="eggNOG" id="COG0484">
    <property type="taxonomic scope" value="Bacteria"/>
</dbReference>
<dbReference type="SMART" id="SM00271">
    <property type="entry name" value="DnaJ"/>
    <property type="match status" value="1"/>
</dbReference>
<dbReference type="PROSITE" id="PS50005">
    <property type="entry name" value="TPR"/>
    <property type="match status" value="1"/>
</dbReference>
<dbReference type="InterPro" id="IPR051938">
    <property type="entry name" value="Apopto_cytoskel_mod"/>
</dbReference>
<dbReference type="SUPFAM" id="SSF46565">
    <property type="entry name" value="Chaperone J-domain"/>
    <property type="match status" value="1"/>
</dbReference>